<dbReference type="EMBL" id="FN322010">
    <property type="protein sequence ID" value="CAX77734.1"/>
    <property type="molecule type" value="mRNA"/>
</dbReference>
<organism evidence="2">
    <name type="scientific">Schistosoma japonicum</name>
    <name type="common">Blood fluke</name>
    <dbReference type="NCBI Taxonomy" id="6182"/>
    <lineage>
        <taxon>Eukaryota</taxon>
        <taxon>Metazoa</taxon>
        <taxon>Spiralia</taxon>
        <taxon>Lophotrochozoa</taxon>
        <taxon>Platyhelminthes</taxon>
        <taxon>Trematoda</taxon>
        <taxon>Digenea</taxon>
        <taxon>Strigeidida</taxon>
        <taxon>Schistosomatoidea</taxon>
        <taxon>Schistosomatidae</taxon>
        <taxon>Schistosoma</taxon>
    </lineage>
</organism>
<evidence type="ECO:0000313" key="2">
    <source>
        <dbReference type="EMBL" id="CAX77734.1"/>
    </source>
</evidence>
<feature type="chain" id="PRO_5002910387" evidence="1">
    <location>
        <begin position="21"/>
        <end position="122"/>
    </location>
</feature>
<accession>C1LSQ6</accession>
<proteinExistence type="evidence at transcript level"/>
<reference evidence="2" key="1">
    <citation type="journal article" date="2009" name="Nature">
        <title>The Schistosoma japonicum genome reveals features of host-parasite interplay.</title>
        <authorList>
            <person name="Liu F."/>
            <person name="Zhou Y."/>
            <person name="Wang Z.Q."/>
            <person name="Lu G."/>
            <person name="Zheng H."/>
            <person name="Brindley P.J."/>
            <person name="McManus D.P."/>
            <person name="Blair D."/>
            <person name="Zhang Q.H."/>
            <person name="Zhong Y."/>
            <person name="Wang S."/>
            <person name="Han Z.G."/>
            <person name="Chen Z."/>
        </authorList>
    </citation>
    <scope>NUCLEOTIDE SEQUENCE</scope>
    <source>
        <strain evidence="2">Anhui</strain>
    </source>
</reference>
<name>C1LSQ6_SCHJA</name>
<protein>
    <submittedName>
        <fullName evidence="2">Hypotheticial protein</fullName>
    </submittedName>
</protein>
<feature type="signal peptide" evidence="1">
    <location>
        <begin position="1"/>
        <end position="20"/>
    </location>
</feature>
<sequence length="122" mass="14002">MAYTTCIFLLAAFAISVSLSQKNYTSGNNELLLCSRKYRLCLRTCIRDCRHDESVCEAKCSNGTEQWKYLCQRSCRIENMRCTNHVENCRAVCLMENNDCKKNKMNVNLSIVESTPPNNLTD</sequence>
<dbReference type="AlphaFoldDB" id="C1LSQ6"/>
<reference evidence="2" key="2">
    <citation type="submission" date="2009-03" db="EMBL/GenBank/DDBJ databases">
        <authorList>
            <person name="Gang L."/>
        </authorList>
    </citation>
    <scope>NUCLEOTIDE SEQUENCE</scope>
    <source>
        <strain evidence="2">Anhui</strain>
    </source>
</reference>
<keyword evidence="1" id="KW-0732">Signal</keyword>
<evidence type="ECO:0000256" key="1">
    <source>
        <dbReference type="SAM" id="SignalP"/>
    </source>
</evidence>